<dbReference type="InterPro" id="IPR051014">
    <property type="entry name" value="Cation_Transport_ATPase_IB"/>
</dbReference>
<evidence type="ECO:0000256" key="9">
    <source>
        <dbReference type="ARBA" id="ARBA00023136"/>
    </source>
</evidence>
<evidence type="ECO:0000256" key="12">
    <source>
        <dbReference type="RuleBase" id="RU362081"/>
    </source>
</evidence>
<dbReference type="SFLD" id="SFLDS00003">
    <property type="entry name" value="Haloacid_Dehalogenase"/>
    <property type="match status" value="1"/>
</dbReference>
<dbReference type="InterPro" id="IPR036412">
    <property type="entry name" value="HAD-like_sf"/>
</dbReference>
<dbReference type="EMBL" id="JAJHNU010000003">
    <property type="protein sequence ID" value="MDN4122111.1"/>
    <property type="molecule type" value="Genomic_DNA"/>
</dbReference>
<evidence type="ECO:0000256" key="1">
    <source>
        <dbReference type="ARBA" id="ARBA00004141"/>
    </source>
</evidence>
<dbReference type="PRINTS" id="PR00120">
    <property type="entry name" value="HATPASE"/>
</dbReference>
<dbReference type="InterPro" id="IPR023299">
    <property type="entry name" value="ATPase_P-typ_cyto_dom_N"/>
</dbReference>
<dbReference type="SFLD" id="SFLDG00002">
    <property type="entry name" value="C1.7:_P-type_atpase_like"/>
    <property type="match status" value="1"/>
</dbReference>
<evidence type="ECO:0000313" key="15">
    <source>
        <dbReference type="EMBL" id="MDN4122111.1"/>
    </source>
</evidence>
<comment type="similarity">
    <text evidence="2 12">Belongs to the cation transport ATPase (P-type) (TC 3.A.3) family. Type IB subfamily.</text>
</comment>
<dbReference type="Pfam" id="PF00403">
    <property type="entry name" value="HMA"/>
    <property type="match status" value="1"/>
</dbReference>
<evidence type="ECO:0000256" key="4">
    <source>
        <dbReference type="ARBA" id="ARBA00022723"/>
    </source>
</evidence>
<dbReference type="Pfam" id="PF00702">
    <property type="entry name" value="Hydrolase"/>
    <property type="match status" value="1"/>
</dbReference>
<keyword evidence="9 12" id="KW-0472">Membrane</keyword>
<sequence length="761" mass="81519">MKTTSQVTSSPQTPEPNVAQSSHEHDHSHDHGHSCQPTNVCGAAACGAGVADGSTVPPSTDKRLYVYVPEMDCPAEEQMIRNKLSKLSEVRDIEFDLMQRQLLVHHDEGARDNILSNLRALGFNPVQHNESVTAKPPAGVSVWRIAASVGLALTAEGLGWLGLSELGVIAVSLVAILLSGLSVYRKGFVALKNGQLNINALMSIAVTGAVLLRQWPEAAMVMSLFTLAEWLEARALDKARVAVDSLMQLSPDTVMASQDGQQWQSMPAQTVQVGTWLRVAPGERLALDGYLLEGLAIVNQAHITGESAPVEKTPGQQLYAGSINGMSELRYQASAAFDQTLLARIARSVQQAQANKAPVQRMVDQFARYYTPIVVLLAVGVALLLPLLASWSWYDAIYKALVLLVIACPCALVISTPIAVVSALAQAARMGILVKGGAYLEKARHIRYLALDKTGTITKGQPSLQHRYVLAEPLRQAVYQQWAKMLAERSDHPASQAVAQGLDDATPNAQDIGEFEAIPGAGVQARYQGQTLRLGKRSWVAELATTPQPLLAADHEAAKMGASLVYLGSSDGLLMLFAVMDQLKEDAPAVIKQLHRLGIETAVLSGDHPAAVQYMAERAGVKEYQASLLPQDKLDWVTEKSTQGAVAMVGDGINDAPALARADIGIAMGALGSDMAIETADIALMDDELHKLPALILLSHRLHRVLVENISVALGIKLLFLVLALMGMASMWMAVFADVGASLLVVVNSLRLLGKGGLRQA</sequence>
<dbReference type="SUPFAM" id="SSF81653">
    <property type="entry name" value="Calcium ATPase, transduction domain A"/>
    <property type="match status" value="1"/>
</dbReference>
<dbReference type="NCBIfam" id="TIGR01525">
    <property type="entry name" value="ATPase-IB_hvy"/>
    <property type="match status" value="1"/>
</dbReference>
<evidence type="ECO:0000256" key="2">
    <source>
        <dbReference type="ARBA" id="ARBA00006024"/>
    </source>
</evidence>
<dbReference type="RefSeq" id="WP_266122886.1">
    <property type="nucleotide sequence ID" value="NZ_JAJHNU010000003.1"/>
</dbReference>
<keyword evidence="3 12" id="KW-0812">Transmembrane</keyword>
<dbReference type="PANTHER" id="PTHR48085:SF5">
    <property type="entry name" value="CADMIUM_ZINC-TRANSPORTING ATPASE HMA4-RELATED"/>
    <property type="match status" value="1"/>
</dbReference>
<evidence type="ECO:0000256" key="5">
    <source>
        <dbReference type="ARBA" id="ARBA00022741"/>
    </source>
</evidence>
<dbReference type="Gene3D" id="2.70.150.10">
    <property type="entry name" value="Calcium-transporting ATPase, cytoplasmic transduction domain A"/>
    <property type="match status" value="1"/>
</dbReference>
<evidence type="ECO:0000256" key="8">
    <source>
        <dbReference type="ARBA" id="ARBA00022989"/>
    </source>
</evidence>
<evidence type="ECO:0000256" key="3">
    <source>
        <dbReference type="ARBA" id="ARBA00022692"/>
    </source>
</evidence>
<keyword evidence="12" id="KW-1003">Cell membrane</keyword>
<evidence type="ECO:0000259" key="14">
    <source>
        <dbReference type="PROSITE" id="PS50846"/>
    </source>
</evidence>
<reference evidence="15" key="1">
    <citation type="submission" date="2021-11" db="EMBL/GenBank/DDBJ databases">
        <title>Draft genome sequence of Alcaligenes endophyticus type strain CCUG 75668T.</title>
        <authorList>
            <person name="Salva-Serra F."/>
            <person name="Duran R.E."/>
            <person name="Seeger M."/>
            <person name="Moore E.R.B."/>
            <person name="Jaen-Luchoro D."/>
        </authorList>
    </citation>
    <scope>NUCLEOTIDE SEQUENCE</scope>
    <source>
        <strain evidence="15">CCUG 75668</strain>
    </source>
</reference>
<evidence type="ECO:0000256" key="13">
    <source>
        <dbReference type="SAM" id="MobiDB-lite"/>
    </source>
</evidence>
<dbReference type="Gene3D" id="3.40.1110.10">
    <property type="entry name" value="Calcium-transporting ATPase, cytoplasmic domain N"/>
    <property type="match status" value="1"/>
</dbReference>
<dbReference type="SUPFAM" id="SSF81665">
    <property type="entry name" value="Calcium ATPase, transmembrane domain M"/>
    <property type="match status" value="1"/>
</dbReference>
<dbReference type="PROSITE" id="PS00154">
    <property type="entry name" value="ATPASE_E1_E2"/>
    <property type="match status" value="1"/>
</dbReference>
<comment type="caution">
    <text evidence="15">The sequence shown here is derived from an EMBL/GenBank/DDBJ whole genome shotgun (WGS) entry which is preliminary data.</text>
</comment>
<gene>
    <name evidence="15" type="ORF">LMS43_12505</name>
</gene>
<dbReference type="SUPFAM" id="SSF56784">
    <property type="entry name" value="HAD-like"/>
    <property type="match status" value="1"/>
</dbReference>
<keyword evidence="16" id="KW-1185">Reference proteome</keyword>
<dbReference type="InterPro" id="IPR027256">
    <property type="entry name" value="P-typ_ATPase_IB"/>
</dbReference>
<feature type="transmembrane region" description="Helical" evidence="12">
    <location>
        <begin position="166"/>
        <end position="184"/>
    </location>
</feature>
<feature type="domain" description="HMA" evidence="14">
    <location>
        <begin position="62"/>
        <end position="126"/>
    </location>
</feature>
<feature type="transmembrane region" description="Helical" evidence="12">
    <location>
        <begin position="369"/>
        <end position="394"/>
    </location>
</feature>
<dbReference type="InterPro" id="IPR008250">
    <property type="entry name" value="ATPase_P-typ_transduc_dom_A_sf"/>
</dbReference>
<evidence type="ECO:0000256" key="6">
    <source>
        <dbReference type="ARBA" id="ARBA00022840"/>
    </source>
</evidence>
<dbReference type="InterPro" id="IPR001757">
    <property type="entry name" value="P_typ_ATPase"/>
</dbReference>
<evidence type="ECO:0000256" key="11">
    <source>
        <dbReference type="ARBA" id="ARBA00047308"/>
    </source>
</evidence>
<dbReference type="Proteomes" id="UP001168613">
    <property type="component" value="Unassembled WGS sequence"/>
</dbReference>
<dbReference type="NCBIfam" id="TIGR01494">
    <property type="entry name" value="ATPase_P-type"/>
    <property type="match status" value="1"/>
</dbReference>
<dbReference type="InterPro" id="IPR006121">
    <property type="entry name" value="HMA_dom"/>
</dbReference>
<dbReference type="InterPro" id="IPR044492">
    <property type="entry name" value="P_typ_ATPase_HD_dom"/>
</dbReference>
<accession>A0ABT8ELF9</accession>
<feature type="transmembrane region" description="Helical" evidence="12">
    <location>
        <begin position="705"/>
        <end position="726"/>
    </location>
</feature>
<evidence type="ECO:0000256" key="10">
    <source>
        <dbReference type="ARBA" id="ARBA00039097"/>
    </source>
</evidence>
<organism evidence="15 16">
    <name type="scientific">Alcaligenes endophyticus</name>
    <dbReference type="NCBI Taxonomy" id="1929088"/>
    <lineage>
        <taxon>Bacteria</taxon>
        <taxon>Pseudomonadati</taxon>
        <taxon>Pseudomonadota</taxon>
        <taxon>Betaproteobacteria</taxon>
        <taxon>Burkholderiales</taxon>
        <taxon>Alcaligenaceae</taxon>
        <taxon>Alcaligenes</taxon>
    </lineage>
</organism>
<dbReference type="PROSITE" id="PS50846">
    <property type="entry name" value="HMA_2"/>
    <property type="match status" value="1"/>
</dbReference>
<dbReference type="Gene3D" id="3.30.70.100">
    <property type="match status" value="1"/>
</dbReference>
<proteinExistence type="inferred from homology"/>
<dbReference type="Pfam" id="PF00122">
    <property type="entry name" value="E1-E2_ATPase"/>
    <property type="match status" value="1"/>
</dbReference>
<dbReference type="InterPro" id="IPR059000">
    <property type="entry name" value="ATPase_P-type_domA"/>
</dbReference>
<dbReference type="PRINTS" id="PR00119">
    <property type="entry name" value="CATATPASE"/>
</dbReference>
<feature type="region of interest" description="Disordered" evidence="13">
    <location>
        <begin position="1"/>
        <end position="35"/>
    </location>
</feature>
<feature type="compositionally biased region" description="Basic and acidic residues" evidence="13">
    <location>
        <begin position="22"/>
        <end position="33"/>
    </location>
</feature>
<comment type="subcellular location">
    <subcellularLocation>
        <location evidence="12">Cell membrane</location>
    </subcellularLocation>
    <subcellularLocation>
        <location evidence="1">Membrane</location>
        <topology evidence="1">Multi-pass membrane protein</topology>
    </subcellularLocation>
</comment>
<feature type="transmembrane region" description="Helical" evidence="12">
    <location>
        <begin position="400"/>
        <end position="425"/>
    </location>
</feature>
<keyword evidence="5 12" id="KW-0547">Nucleotide-binding</keyword>
<dbReference type="SUPFAM" id="SSF55008">
    <property type="entry name" value="HMA, heavy metal-associated domain"/>
    <property type="match status" value="1"/>
</dbReference>
<dbReference type="EC" id="7.2.2.12" evidence="10"/>
<dbReference type="Gene3D" id="3.40.50.1000">
    <property type="entry name" value="HAD superfamily/HAD-like"/>
    <property type="match status" value="1"/>
</dbReference>
<dbReference type="InterPro" id="IPR023214">
    <property type="entry name" value="HAD_sf"/>
</dbReference>
<protein>
    <recommendedName>
        <fullName evidence="10">P-type Zn(2+) transporter</fullName>
        <ecNumber evidence="10">7.2.2.12</ecNumber>
    </recommendedName>
</protein>
<dbReference type="InterPro" id="IPR018303">
    <property type="entry name" value="ATPase_P-typ_P_site"/>
</dbReference>
<comment type="catalytic activity">
    <reaction evidence="11">
        <text>Zn(2+)(in) + ATP + H2O = Zn(2+)(out) + ADP + phosphate + H(+)</text>
        <dbReference type="Rhea" id="RHEA:20621"/>
        <dbReference type="ChEBI" id="CHEBI:15377"/>
        <dbReference type="ChEBI" id="CHEBI:15378"/>
        <dbReference type="ChEBI" id="CHEBI:29105"/>
        <dbReference type="ChEBI" id="CHEBI:30616"/>
        <dbReference type="ChEBI" id="CHEBI:43474"/>
        <dbReference type="ChEBI" id="CHEBI:456216"/>
        <dbReference type="EC" id="7.2.2.12"/>
    </reaction>
</comment>
<dbReference type="SFLD" id="SFLDF00027">
    <property type="entry name" value="p-type_atpase"/>
    <property type="match status" value="1"/>
</dbReference>
<dbReference type="InterPro" id="IPR023298">
    <property type="entry name" value="ATPase_P-typ_TM_dom_sf"/>
</dbReference>
<dbReference type="PANTHER" id="PTHR48085">
    <property type="entry name" value="CADMIUM/ZINC-TRANSPORTING ATPASE HMA2-RELATED"/>
    <property type="match status" value="1"/>
</dbReference>
<keyword evidence="8 12" id="KW-1133">Transmembrane helix</keyword>
<keyword evidence="4 12" id="KW-0479">Metal-binding</keyword>
<evidence type="ECO:0000256" key="7">
    <source>
        <dbReference type="ARBA" id="ARBA00022967"/>
    </source>
</evidence>
<keyword evidence="7" id="KW-1278">Translocase</keyword>
<dbReference type="SUPFAM" id="SSF81660">
    <property type="entry name" value="Metal cation-transporting ATPase, ATP-binding domain N"/>
    <property type="match status" value="1"/>
</dbReference>
<feature type="compositionally biased region" description="Low complexity" evidence="13">
    <location>
        <begin position="1"/>
        <end position="12"/>
    </location>
</feature>
<evidence type="ECO:0000313" key="16">
    <source>
        <dbReference type="Proteomes" id="UP001168613"/>
    </source>
</evidence>
<feature type="transmembrane region" description="Helical" evidence="12">
    <location>
        <begin position="732"/>
        <end position="753"/>
    </location>
</feature>
<keyword evidence="6 12" id="KW-0067">ATP-binding</keyword>
<name>A0ABT8ELF9_9BURK</name>
<dbReference type="InterPro" id="IPR036163">
    <property type="entry name" value="HMA_dom_sf"/>
</dbReference>